<dbReference type="Pfam" id="PF13561">
    <property type="entry name" value="adh_short_C2"/>
    <property type="match status" value="1"/>
</dbReference>
<dbReference type="AlphaFoldDB" id="A0A5A5TG01"/>
<dbReference type="InterPro" id="IPR020904">
    <property type="entry name" value="Sc_DH/Rdtase_CS"/>
</dbReference>
<dbReference type="GO" id="GO:0016491">
    <property type="term" value="F:oxidoreductase activity"/>
    <property type="evidence" value="ECO:0007669"/>
    <property type="project" value="UniProtKB-KW"/>
</dbReference>
<reference evidence="3 4" key="1">
    <citation type="submission" date="2019-01" db="EMBL/GenBank/DDBJ databases">
        <title>Draft genome sequence of Dictyobacter sp. Uno17.</title>
        <authorList>
            <person name="Wang C.M."/>
            <person name="Zheng Y."/>
            <person name="Sakai Y."/>
            <person name="Abe K."/>
            <person name="Yokota A."/>
            <person name="Yabe S."/>
        </authorList>
    </citation>
    <scope>NUCLEOTIDE SEQUENCE [LARGE SCALE GENOMIC DNA]</scope>
    <source>
        <strain evidence="3 4">Uno17</strain>
    </source>
</reference>
<evidence type="ECO:0000256" key="1">
    <source>
        <dbReference type="ARBA" id="ARBA00006484"/>
    </source>
</evidence>
<dbReference type="FunFam" id="3.40.50.720:FF:000173">
    <property type="entry name" value="3-oxoacyl-[acyl-carrier protein] reductase"/>
    <property type="match status" value="1"/>
</dbReference>
<dbReference type="SUPFAM" id="SSF51735">
    <property type="entry name" value="NAD(P)-binding Rossmann-fold domains"/>
    <property type="match status" value="1"/>
</dbReference>
<dbReference type="InterPro" id="IPR036291">
    <property type="entry name" value="NAD(P)-bd_dom_sf"/>
</dbReference>
<organism evidence="3 4">
    <name type="scientific">Dictyobacter arantiisoli</name>
    <dbReference type="NCBI Taxonomy" id="2014874"/>
    <lineage>
        <taxon>Bacteria</taxon>
        <taxon>Bacillati</taxon>
        <taxon>Chloroflexota</taxon>
        <taxon>Ktedonobacteria</taxon>
        <taxon>Ktedonobacterales</taxon>
        <taxon>Dictyobacteraceae</taxon>
        <taxon>Dictyobacter</taxon>
    </lineage>
</organism>
<proteinExistence type="inferred from homology"/>
<dbReference type="RefSeq" id="WP_149402893.1">
    <property type="nucleotide sequence ID" value="NZ_BIXY01000056.1"/>
</dbReference>
<comment type="similarity">
    <text evidence="1">Belongs to the short-chain dehydrogenases/reductases (SDR) family.</text>
</comment>
<dbReference type="PRINTS" id="PR00080">
    <property type="entry name" value="SDRFAMILY"/>
</dbReference>
<comment type="caution">
    <text evidence="3">The sequence shown here is derived from an EMBL/GenBank/DDBJ whole genome shotgun (WGS) entry which is preliminary data.</text>
</comment>
<dbReference type="Gene3D" id="3.40.50.720">
    <property type="entry name" value="NAD(P)-binding Rossmann-like Domain"/>
    <property type="match status" value="1"/>
</dbReference>
<dbReference type="PANTHER" id="PTHR43639">
    <property type="entry name" value="OXIDOREDUCTASE, SHORT-CHAIN DEHYDROGENASE/REDUCTASE FAMILY (AFU_ORTHOLOGUE AFUA_5G02870)"/>
    <property type="match status" value="1"/>
</dbReference>
<keyword evidence="4" id="KW-1185">Reference proteome</keyword>
<dbReference type="InterPro" id="IPR002347">
    <property type="entry name" value="SDR_fam"/>
</dbReference>
<evidence type="ECO:0000313" key="4">
    <source>
        <dbReference type="Proteomes" id="UP000322530"/>
    </source>
</evidence>
<accession>A0A5A5TG01</accession>
<evidence type="ECO:0000313" key="3">
    <source>
        <dbReference type="EMBL" id="GCF09993.1"/>
    </source>
</evidence>
<keyword evidence="2" id="KW-0560">Oxidoreductase</keyword>
<dbReference type="Proteomes" id="UP000322530">
    <property type="component" value="Unassembled WGS sequence"/>
</dbReference>
<dbReference type="PANTHER" id="PTHR43639:SF1">
    <property type="entry name" value="SHORT-CHAIN DEHYDROGENASE_REDUCTASE FAMILY PROTEIN"/>
    <property type="match status" value="1"/>
</dbReference>
<evidence type="ECO:0000256" key="2">
    <source>
        <dbReference type="ARBA" id="ARBA00023002"/>
    </source>
</evidence>
<name>A0A5A5TG01_9CHLR</name>
<dbReference type="PRINTS" id="PR00081">
    <property type="entry name" value="GDHRDH"/>
</dbReference>
<dbReference type="EMBL" id="BIXY01000056">
    <property type="protein sequence ID" value="GCF09993.1"/>
    <property type="molecule type" value="Genomic_DNA"/>
</dbReference>
<dbReference type="PROSITE" id="PS00061">
    <property type="entry name" value="ADH_SHORT"/>
    <property type="match status" value="1"/>
</dbReference>
<sequence>MAVWNKEKISGSIIVTGASRGIGAAVARLVGAHGFPVAVNFTSAEAAAQEVVSQIVASGGRAIAVQADVAREKDVIRLFETTTRELGPLQGLVNNAGITGGFARVEAVDAKALTRMLAVNVIGTILCSREAVRRMSLCHGGTGGAIVNISSLAARTGGAGEWVHYAASKGAIDSFTIGLAREVAHEGIRVNAVAPGLIETDLHAANGAPDRVERLRPSIPMQRAGTANEVAEGVLWLLSSAASYTTGTILEIGGGR</sequence>
<dbReference type="OrthoDB" id="9803333at2"/>
<protein>
    <submittedName>
        <fullName evidence="3">Glucose-1-dehydrogenase</fullName>
    </submittedName>
</protein>
<gene>
    <name evidence="3" type="ORF">KDI_35570</name>
</gene>